<dbReference type="CDD" id="cd06561">
    <property type="entry name" value="AlkD_like"/>
    <property type="match status" value="1"/>
</dbReference>
<dbReference type="PANTHER" id="PTHR34070:SF1">
    <property type="entry name" value="DNA ALKYLATION REPAIR PROTEIN"/>
    <property type="match status" value="1"/>
</dbReference>
<dbReference type="EMBL" id="PEYU01000058">
    <property type="protein sequence ID" value="PIS22333.1"/>
    <property type="molecule type" value="Genomic_DNA"/>
</dbReference>
<evidence type="ECO:0000313" key="2">
    <source>
        <dbReference type="Proteomes" id="UP000231252"/>
    </source>
</evidence>
<dbReference type="SUPFAM" id="SSF48371">
    <property type="entry name" value="ARM repeat"/>
    <property type="match status" value="1"/>
</dbReference>
<evidence type="ECO:0008006" key="3">
    <source>
        <dbReference type="Google" id="ProtNLM"/>
    </source>
</evidence>
<dbReference type="AlphaFoldDB" id="A0A2H0XBM8"/>
<dbReference type="PANTHER" id="PTHR34070">
    <property type="entry name" value="ARMADILLO-TYPE FOLD"/>
    <property type="match status" value="1"/>
</dbReference>
<sequence length="249" mass="28398">MKIKTLYSQIVAELRAQSDQTQAEKDKVYHKKGYKSYGLKIPQVGAVIRNFKPIIGRLPLGEKFDLAELFYISGCAEEGHVGNAILTLGIDGIKPEHFSRIDKLLGYFNNWDEVDDFSINVMQTLLNRYTKDTLNLLNSWNRSKNMWKRRASVVVFVRKVGASGSYTDVVFEFCDKLLCDEEDLVLKAVGWVLKDNIVGSKKRVIDYIKDLRRSGVSSVITLYAIRAQNDKERKEILDVRQAKKGGDKL</sequence>
<dbReference type="Gene3D" id="1.25.10.90">
    <property type="match status" value="1"/>
</dbReference>
<reference evidence="2" key="1">
    <citation type="submission" date="2017-09" db="EMBL/GenBank/DDBJ databases">
        <title>Depth-based differentiation of microbial function through sediment-hosted aquifers and enrichment of novel symbionts in the deep terrestrial subsurface.</title>
        <authorList>
            <person name="Probst A.J."/>
            <person name="Ladd B."/>
            <person name="Jarett J.K."/>
            <person name="Geller-Mcgrath D.E."/>
            <person name="Sieber C.M.K."/>
            <person name="Emerson J.B."/>
            <person name="Anantharaman K."/>
            <person name="Thomas B.C."/>
            <person name="Malmstrom R."/>
            <person name="Stieglmeier M."/>
            <person name="Klingl A."/>
            <person name="Woyke T."/>
            <person name="Ryan C.M."/>
            <person name="Banfield J.F."/>
        </authorList>
    </citation>
    <scope>NUCLEOTIDE SEQUENCE [LARGE SCALE GENOMIC DNA]</scope>
</reference>
<organism evidence="1 2">
    <name type="scientific">candidate division WWE3 bacterium CG08_land_8_20_14_0_20_41_10</name>
    <dbReference type="NCBI Taxonomy" id="1975085"/>
    <lineage>
        <taxon>Bacteria</taxon>
        <taxon>Katanobacteria</taxon>
    </lineage>
</organism>
<proteinExistence type="predicted"/>
<gene>
    <name evidence="1" type="ORF">COT50_02620</name>
</gene>
<comment type="caution">
    <text evidence="1">The sequence shown here is derived from an EMBL/GenBank/DDBJ whole genome shotgun (WGS) entry which is preliminary data.</text>
</comment>
<dbReference type="Pfam" id="PF08713">
    <property type="entry name" value="DNA_alkylation"/>
    <property type="match status" value="1"/>
</dbReference>
<accession>A0A2H0XBM8</accession>
<protein>
    <recommendedName>
        <fullName evidence="3">DNA alkylation repair protein</fullName>
    </recommendedName>
</protein>
<evidence type="ECO:0000313" key="1">
    <source>
        <dbReference type="EMBL" id="PIS22333.1"/>
    </source>
</evidence>
<dbReference type="InterPro" id="IPR014825">
    <property type="entry name" value="DNA_alkylation"/>
</dbReference>
<dbReference type="Proteomes" id="UP000231252">
    <property type="component" value="Unassembled WGS sequence"/>
</dbReference>
<dbReference type="InterPro" id="IPR016024">
    <property type="entry name" value="ARM-type_fold"/>
</dbReference>
<name>A0A2H0XBM8_UNCKA</name>